<proteinExistence type="predicted"/>
<protein>
    <submittedName>
        <fullName evidence="1">Uncharacterized protein</fullName>
    </submittedName>
</protein>
<comment type="caution">
    <text evidence="1">The sequence shown here is derived from an EMBL/GenBank/DDBJ whole genome shotgun (WGS) entry which is preliminary data.</text>
</comment>
<evidence type="ECO:0000313" key="1">
    <source>
        <dbReference type="EMBL" id="MCF7543603.1"/>
    </source>
</evidence>
<sequence length="144" mass="15405">MEYDNNARAANRVARIGEDPGITSAVDSILRTLTDIAGALTPVIGNHGVAALYQRSVLLCATRYPNLDDLASRTTSFASTLDFAPLRVALVLHDINALKLCGADLLYTLNQLLTSLIGASLSERLLRSAWENSLCGPPPQDALI</sequence>
<dbReference type="EMBL" id="JAKJXH010000015">
    <property type="protein sequence ID" value="MCF7543603.1"/>
    <property type="molecule type" value="Genomic_DNA"/>
</dbReference>
<keyword evidence="2" id="KW-1185">Reference proteome</keyword>
<reference evidence="1" key="1">
    <citation type="submission" date="2022-01" db="EMBL/GenBank/DDBJ databases">
        <title>Pseudomonas sp. nov. isolated from Antarctic regolith.</title>
        <authorList>
            <person name="Novakova D."/>
            <person name="Sedlar K."/>
        </authorList>
    </citation>
    <scope>NUCLEOTIDE SEQUENCE</scope>
    <source>
        <strain evidence="1">P2647</strain>
    </source>
</reference>
<gene>
    <name evidence="1" type="ORF">L4G47_15455</name>
</gene>
<accession>A0ABS9I978</accession>
<evidence type="ECO:0000313" key="2">
    <source>
        <dbReference type="Proteomes" id="UP001162905"/>
    </source>
</evidence>
<dbReference type="RefSeq" id="WP_237253072.1">
    <property type="nucleotide sequence ID" value="NZ_JAKJXE010000009.1"/>
</dbReference>
<name>A0ABS9I978_9PSED</name>
<dbReference type="Proteomes" id="UP001162905">
    <property type="component" value="Unassembled WGS sequence"/>
</dbReference>
<organism evidence="1 2">
    <name type="scientific">Pseudomonas petrae</name>
    <dbReference type="NCBI Taxonomy" id="2912190"/>
    <lineage>
        <taxon>Bacteria</taxon>
        <taxon>Pseudomonadati</taxon>
        <taxon>Pseudomonadota</taxon>
        <taxon>Gammaproteobacteria</taxon>
        <taxon>Pseudomonadales</taxon>
        <taxon>Pseudomonadaceae</taxon>
        <taxon>Pseudomonas</taxon>
    </lineage>
</organism>